<protein>
    <submittedName>
        <fullName evidence="4">LPXTG cell wall anchor domain-containing protein</fullName>
    </submittedName>
</protein>
<evidence type="ECO:0000256" key="3">
    <source>
        <dbReference type="SAM" id="SignalP"/>
    </source>
</evidence>
<dbReference type="InterPro" id="IPR033116">
    <property type="entry name" value="TRYPSIN_SER"/>
</dbReference>
<keyword evidence="2" id="KW-1133">Transmembrane helix</keyword>
<evidence type="ECO:0000313" key="4">
    <source>
        <dbReference type="EMBL" id="MFC4266118.1"/>
    </source>
</evidence>
<dbReference type="CDD" id="cd21112">
    <property type="entry name" value="alphaLP-like"/>
    <property type="match status" value="1"/>
</dbReference>
<evidence type="ECO:0000256" key="1">
    <source>
        <dbReference type="SAM" id="MobiDB-lite"/>
    </source>
</evidence>
<dbReference type="Proteomes" id="UP001595773">
    <property type="component" value="Unassembled WGS sequence"/>
</dbReference>
<name>A0ABV8R1W0_9MICC</name>
<dbReference type="Gene3D" id="2.60.40.10">
    <property type="entry name" value="Immunoglobulins"/>
    <property type="match status" value="2"/>
</dbReference>
<dbReference type="InterPro" id="IPR018114">
    <property type="entry name" value="TRYPSIN_HIS"/>
</dbReference>
<dbReference type="InterPro" id="IPR043504">
    <property type="entry name" value="Peptidase_S1_PA_chymotrypsin"/>
</dbReference>
<feature type="compositionally biased region" description="Low complexity" evidence="1">
    <location>
        <begin position="50"/>
        <end position="70"/>
    </location>
</feature>
<dbReference type="NCBIfam" id="TIGR01167">
    <property type="entry name" value="LPXTG_anchor"/>
    <property type="match status" value="1"/>
</dbReference>
<feature type="transmembrane region" description="Helical" evidence="2">
    <location>
        <begin position="828"/>
        <end position="847"/>
    </location>
</feature>
<keyword evidence="2" id="KW-0472">Membrane</keyword>
<keyword evidence="3" id="KW-0732">Signal</keyword>
<evidence type="ECO:0000313" key="5">
    <source>
        <dbReference type="Proteomes" id="UP001595773"/>
    </source>
</evidence>
<organism evidence="4 5">
    <name type="scientific">Arthrobacter cryoconiti</name>
    <dbReference type="NCBI Taxonomy" id="748907"/>
    <lineage>
        <taxon>Bacteria</taxon>
        <taxon>Bacillati</taxon>
        <taxon>Actinomycetota</taxon>
        <taxon>Actinomycetes</taxon>
        <taxon>Micrococcales</taxon>
        <taxon>Micrococcaceae</taxon>
        <taxon>Arthrobacter</taxon>
    </lineage>
</organism>
<reference evidence="5" key="1">
    <citation type="journal article" date="2019" name="Int. J. Syst. Evol. Microbiol.">
        <title>The Global Catalogue of Microorganisms (GCM) 10K type strain sequencing project: providing services to taxonomists for standard genome sequencing and annotation.</title>
        <authorList>
            <consortium name="The Broad Institute Genomics Platform"/>
            <consortium name="The Broad Institute Genome Sequencing Center for Infectious Disease"/>
            <person name="Wu L."/>
            <person name="Ma J."/>
        </authorList>
    </citation>
    <scope>NUCLEOTIDE SEQUENCE [LARGE SCALE GENOMIC DNA]</scope>
    <source>
        <strain evidence="5">CGMCC 1.10698</strain>
    </source>
</reference>
<dbReference type="SUPFAM" id="SSF50494">
    <property type="entry name" value="Trypsin-like serine proteases"/>
    <property type="match status" value="1"/>
</dbReference>
<dbReference type="PROSITE" id="PS00134">
    <property type="entry name" value="TRYPSIN_HIS"/>
    <property type="match status" value="1"/>
</dbReference>
<keyword evidence="5" id="KW-1185">Reference proteome</keyword>
<evidence type="ECO:0000256" key="2">
    <source>
        <dbReference type="SAM" id="Phobius"/>
    </source>
</evidence>
<dbReference type="RefSeq" id="WP_230066948.1">
    <property type="nucleotide sequence ID" value="NZ_BAABLL010000008.1"/>
</dbReference>
<dbReference type="PROSITE" id="PS00135">
    <property type="entry name" value="TRYPSIN_SER"/>
    <property type="match status" value="1"/>
</dbReference>
<sequence>MQASTLAFYRRGVVVCAAASVFLASTFVPSAALGAPASDPVSTQSPAAQSPVATPAPSTVAPSPAVASESAPGGLAVALKRDLGMSVETFNAQGKLAAKAAALQKEVTTVDPSAVVSLTGNTITVHTEAAAADAAHAASKAAGIAGVAKLTVAPSQPANSVAKAEATSVDALFSDYVKAFGAGDLFSVARNASGEFVIRTGRATNTTPTPTSFAKPVSLSVAAFAAQYPNVKIEAAAGPAEAHFAPGDPYNLVNGQGYFASVNASDTNGWLCSAGFNAFDKSGHPAVISAGHCAEDGAAKVTTLTNPATDTAATNAQGPVTKLTPLGSFGFQQFGGVNNAWTIENPDGTADGNIGTDVSVIDGIAASLTPLPAVAHWSNASSWNPATPEQISQDPANVQISGVTSAVLGAPVCKSGRTTGWTCGAVNEIGVYVIAGIGYPSQDNPQGNLLDVRAVRGFASIGSMASGPGDSGGPVISGTTAVGLTSAGGQMPDGTLVAISADLPTALAATDGYSIKIFLNAPVFASSSPVYRQGAITGTVPGAPAGTTVDVTIDGATTTVPLDASGAWTLPAPNKLGTFPISAVAHSGFNSSLTTSTSLDVALEPLPEPATTELPAAGTSPVSLFTGTGRPGATLTLAISSQADAARTLSNNKQRFATRSLASATTFTTVVDAGGTWTIHLSPALGLGSYTATIMQTLAGWADSPVATLTFSVIPTAPSSTTLSDNQQIVFNPAPTTISGTNLPGATITLLLNGQSYTPAVNGSTWSLTLNDPLAPGVYTLVLTQSLSGVTSAPVTSTFTVLSPPVAALAANPSSPIPLANTGVPSSVAGLGAAGILLLMSGAIMLFRRRTRTL</sequence>
<feature type="chain" id="PRO_5046124044" evidence="3">
    <location>
        <begin position="35"/>
        <end position="854"/>
    </location>
</feature>
<dbReference type="InterPro" id="IPR009003">
    <property type="entry name" value="Peptidase_S1_PA"/>
</dbReference>
<gene>
    <name evidence="4" type="ORF">ACFOW9_10950</name>
</gene>
<dbReference type="EMBL" id="JBHSCQ010000017">
    <property type="protein sequence ID" value="MFC4266118.1"/>
    <property type="molecule type" value="Genomic_DNA"/>
</dbReference>
<keyword evidence="2" id="KW-0812">Transmembrane</keyword>
<dbReference type="InterPro" id="IPR013783">
    <property type="entry name" value="Ig-like_fold"/>
</dbReference>
<comment type="caution">
    <text evidence="4">The sequence shown here is derived from an EMBL/GenBank/DDBJ whole genome shotgun (WGS) entry which is preliminary data.</text>
</comment>
<dbReference type="Gene3D" id="2.40.10.10">
    <property type="entry name" value="Trypsin-like serine proteases"/>
    <property type="match status" value="2"/>
</dbReference>
<accession>A0ABV8R1W0</accession>
<proteinExistence type="predicted"/>
<feature type="signal peptide" evidence="3">
    <location>
        <begin position="1"/>
        <end position="34"/>
    </location>
</feature>
<feature type="region of interest" description="Disordered" evidence="1">
    <location>
        <begin position="38"/>
        <end position="70"/>
    </location>
</feature>